<dbReference type="Gene3D" id="3.40.50.300">
    <property type="entry name" value="P-loop containing nucleotide triphosphate hydrolases"/>
    <property type="match status" value="1"/>
</dbReference>
<dbReference type="InterPro" id="IPR027417">
    <property type="entry name" value="P-loop_NTPase"/>
</dbReference>
<gene>
    <name evidence="1" type="ORF">OMM_12183</name>
</gene>
<dbReference type="EMBL" id="ATBP01001668">
    <property type="protein sequence ID" value="ETR66913.1"/>
    <property type="molecule type" value="Genomic_DNA"/>
</dbReference>
<reference evidence="2" key="1">
    <citation type="submission" date="2012-11" db="EMBL/GenBank/DDBJ databases">
        <authorList>
            <person name="Lucero-Rivera Y.E."/>
            <person name="Tovar-Ramirez D."/>
        </authorList>
    </citation>
    <scope>NUCLEOTIDE SEQUENCE [LARGE SCALE GENOMIC DNA]</scope>
    <source>
        <strain evidence="2">Araruama</strain>
    </source>
</reference>
<dbReference type="Proteomes" id="UP000189670">
    <property type="component" value="Unassembled WGS sequence"/>
</dbReference>
<dbReference type="PANTHER" id="PTHR32114">
    <property type="entry name" value="ABC TRANSPORTER ABCH.3"/>
    <property type="match status" value="1"/>
</dbReference>
<dbReference type="AlphaFoldDB" id="A0A1V1NWH7"/>
<protein>
    <submittedName>
        <fullName evidence="1">Chromosome segregation ATPase</fullName>
    </submittedName>
</protein>
<comment type="caution">
    <text evidence="1">The sequence shown here is derived from an EMBL/GenBank/DDBJ whole genome shotgun (WGS) entry which is preliminary data.</text>
</comment>
<name>A0A1V1NWH7_9BACT</name>
<accession>A0A1V1NWH7</accession>
<proteinExistence type="predicted"/>
<sequence length="123" mass="13916">MFVKIDFISKRNKTECEIYLLDDDGNRVNPLDDNGGGLSDIVSFSLRMASWAISSTDNLIVLDEPFKFLSKELRPLAGNLLKELSNKLNLQVIMVTHDQEMIDIADKIFVVKKVKGISEVEEQ</sequence>
<evidence type="ECO:0000313" key="2">
    <source>
        <dbReference type="Proteomes" id="UP000189670"/>
    </source>
</evidence>
<organism evidence="1 2">
    <name type="scientific">Candidatus Magnetoglobus multicellularis str. Araruama</name>
    <dbReference type="NCBI Taxonomy" id="890399"/>
    <lineage>
        <taxon>Bacteria</taxon>
        <taxon>Pseudomonadati</taxon>
        <taxon>Thermodesulfobacteriota</taxon>
        <taxon>Desulfobacteria</taxon>
        <taxon>Desulfobacterales</taxon>
        <taxon>Desulfobacteraceae</taxon>
        <taxon>Candidatus Magnetoglobus</taxon>
    </lineage>
</organism>
<evidence type="ECO:0000313" key="1">
    <source>
        <dbReference type="EMBL" id="ETR66913.1"/>
    </source>
</evidence>
<dbReference type="SUPFAM" id="SSF52540">
    <property type="entry name" value="P-loop containing nucleoside triphosphate hydrolases"/>
    <property type="match status" value="1"/>
</dbReference>
<dbReference type="PANTHER" id="PTHR32114:SF2">
    <property type="entry name" value="ABC TRANSPORTER ABCH.3"/>
    <property type="match status" value="1"/>
</dbReference>